<name>A0A061GTL8_THECC</name>
<dbReference type="InterPro" id="IPR000490">
    <property type="entry name" value="Glyco_hydro_17"/>
</dbReference>
<proteinExistence type="inferred from homology"/>
<keyword evidence="8" id="KW-0732">Signal</keyword>
<dbReference type="AlphaFoldDB" id="A0A061GTL8"/>
<keyword evidence="5 7" id="KW-0326">Glycosidase</keyword>
<evidence type="ECO:0000256" key="5">
    <source>
        <dbReference type="ARBA" id="ARBA00023295"/>
    </source>
</evidence>
<dbReference type="FunFam" id="3.20.20.80:FF:000010">
    <property type="entry name" value="glucan endo-1,3-beta-glucosidase, basic"/>
    <property type="match status" value="1"/>
</dbReference>
<keyword evidence="4 7" id="KW-0378">Hydrolase</keyword>
<dbReference type="Gramene" id="EOY32738">
    <property type="protein sequence ID" value="EOY32738"/>
    <property type="gene ID" value="TCM_040768"/>
</dbReference>
<evidence type="ECO:0000256" key="6">
    <source>
        <dbReference type="RuleBase" id="RU004335"/>
    </source>
</evidence>
<evidence type="ECO:0000313" key="9">
    <source>
        <dbReference type="EMBL" id="EOY32738.1"/>
    </source>
</evidence>
<dbReference type="HOGENOM" id="CLU_024953_0_0_1"/>
<dbReference type="InterPro" id="IPR044965">
    <property type="entry name" value="Glyco_hydro_17_plant"/>
</dbReference>
<dbReference type="SUPFAM" id="SSF51445">
    <property type="entry name" value="(Trans)glycosidases"/>
    <property type="match status" value="1"/>
</dbReference>
<organism evidence="9 10">
    <name type="scientific">Theobroma cacao</name>
    <name type="common">Cacao</name>
    <name type="synonym">Cocoa</name>
    <dbReference type="NCBI Taxonomy" id="3641"/>
    <lineage>
        <taxon>Eukaryota</taxon>
        <taxon>Viridiplantae</taxon>
        <taxon>Streptophyta</taxon>
        <taxon>Embryophyta</taxon>
        <taxon>Tracheophyta</taxon>
        <taxon>Spermatophyta</taxon>
        <taxon>Magnoliopsida</taxon>
        <taxon>eudicotyledons</taxon>
        <taxon>Gunneridae</taxon>
        <taxon>Pentapetalae</taxon>
        <taxon>rosids</taxon>
        <taxon>malvids</taxon>
        <taxon>Malvales</taxon>
        <taxon>Malvaceae</taxon>
        <taxon>Byttnerioideae</taxon>
        <taxon>Theobroma</taxon>
    </lineage>
</organism>
<dbReference type="InterPro" id="IPR017853">
    <property type="entry name" value="GH"/>
</dbReference>
<evidence type="ECO:0000256" key="1">
    <source>
        <dbReference type="ARBA" id="ARBA00000382"/>
    </source>
</evidence>
<dbReference type="Pfam" id="PF00332">
    <property type="entry name" value="Glyco_hydro_17"/>
    <property type="match status" value="1"/>
</dbReference>
<dbReference type="eggNOG" id="ENOG502QQ3M">
    <property type="taxonomic scope" value="Eukaryota"/>
</dbReference>
<dbReference type="GO" id="GO:0042973">
    <property type="term" value="F:glucan endo-1,3-beta-D-glucosidase activity"/>
    <property type="evidence" value="ECO:0007669"/>
    <property type="project" value="UniProtKB-EC"/>
</dbReference>
<dbReference type="GO" id="GO:0005975">
    <property type="term" value="P:carbohydrate metabolic process"/>
    <property type="evidence" value="ECO:0007669"/>
    <property type="project" value="InterPro"/>
</dbReference>
<evidence type="ECO:0000256" key="7">
    <source>
        <dbReference type="RuleBase" id="RU004336"/>
    </source>
</evidence>
<dbReference type="OMA" id="KPCRTHT"/>
<feature type="signal peptide" evidence="8">
    <location>
        <begin position="1"/>
        <end position="33"/>
    </location>
</feature>
<dbReference type="InParanoid" id="A0A061GTL8"/>
<gene>
    <name evidence="9" type="ORF">TCM_040768</name>
</gene>
<dbReference type="PANTHER" id="PTHR32227">
    <property type="entry name" value="GLUCAN ENDO-1,3-BETA-GLUCOSIDASE BG1-RELATED-RELATED"/>
    <property type="match status" value="1"/>
</dbReference>
<sequence>MAFFSARNNKSFSMAVMFLLLGIFMSSLEFTGAKSVGVCYGRIGDNLPSEQEVLELYKASGIEKMRIYDPNQATLRALGMFPDIELILGVPNGDLEALATDASSATDWVQRNILPYAPAANIRYISVGNEVRPMDPAAQFVLPAMQNICNALESANNAMEVLQIKVSTSVDATLLGSSYPPSAGAFSDSASSYIIPIVQFLADKGAPLLANIYPYFSYIGDPTSIDLNYALFTSPGVVVQDGAFGYQNLFDAILDAFYSAIEKAGFSNMEVVVSETGWPSDGGTAATIENASTYYQNLINHIQNGTPKRPGQPTQTYRFAMFDENQKGPAETERHFGLFSPDKQPKYPISFL</sequence>
<reference evidence="9 10" key="1">
    <citation type="journal article" date="2013" name="Genome Biol.">
        <title>The genome sequence of the most widely cultivated cacao type and its use to identify candidate genes regulating pod color.</title>
        <authorList>
            <person name="Motamayor J.C."/>
            <person name="Mockaitis K."/>
            <person name="Schmutz J."/>
            <person name="Haiminen N."/>
            <person name="Iii D.L."/>
            <person name="Cornejo O."/>
            <person name="Findley S.D."/>
            <person name="Zheng P."/>
            <person name="Utro F."/>
            <person name="Royaert S."/>
            <person name="Saski C."/>
            <person name="Jenkins J."/>
            <person name="Podicheti R."/>
            <person name="Zhao M."/>
            <person name="Scheffler B.E."/>
            <person name="Stack J.C."/>
            <person name="Feltus F.A."/>
            <person name="Mustiga G.M."/>
            <person name="Amores F."/>
            <person name="Phillips W."/>
            <person name="Marelli J.P."/>
            <person name="May G.D."/>
            <person name="Shapiro H."/>
            <person name="Ma J."/>
            <person name="Bustamante C.D."/>
            <person name="Schnell R.J."/>
            <person name="Main D."/>
            <person name="Gilbert D."/>
            <person name="Parida L."/>
            <person name="Kuhn D.N."/>
        </authorList>
    </citation>
    <scope>NUCLEOTIDE SEQUENCE [LARGE SCALE GENOMIC DNA]</scope>
    <source>
        <strain evidence="10">cv. Matina 1-6</strain>
    </source>
</reference>
<dbReference type="EMBL" id="CM001887">
    <property type="protein sequence ID" value="EOY32738.1"/>
    <property type="molecule type" value="Genomic_DNA"/>
</dbReference>
<dbReference type="PROSITE" id="PS00587">
    <property type="entry name" value="GLYCOSYL_HYDROL_F17"/>
    <property type="match status" value="1"/>
</dbReference>
<dbReference type="Proteomes" id="UP000026915">
    <property type="component" value="Chromosome 9"/>
</dbReference>
<evidence type="ECO:0000256" key="8">
    <source>
        <dbReference type="SAM" id="SignalP"/>
    </source>
</evidence>
<evidence type="ECO:0000313" key="10">
    <source>
        <dbReference type="Proteomes" id="UP000026915"/>
    </source>
</evidence>
<dbReference type="Gene3D" id="3.20.20.80">
    <property type="entry name" value="Glycosidases"/>
    <property type="match status" value="1"/>
</dbReference>
<accession>A0A061GTL8</accession>
<dbReference type="STRING" id="3641.A0A061GTL8"/>
<evidence type="ECO:0000256" key="2">
    <source>
        <dbReference type="ARBA" id="ARBA00008773"/>
    </source>
</evidence>
<keyword evidence="10" id="KW-1185">Reference proteome</keyword>
<evidence type="ECO:0000256" key="3">
    <source>
        <dbReference type="ARBA" id="ARBA00012780"/>
    </source>
</evidence>
<evidence type="ECO:0000256" key="4">
    <source>
        <dbReference type="ARBA" id="ARBA00022801"/>
    </source>
</evidence>
<feature type="chain" id="PRO_5001599152" description="glucan endo-1,3-beta-D-glucosidase" evidence="8">
    <location>
        <begin position="34"/>
        <end position="352"/>
    </location>
</feature>
<protein>
    <recommendedName>
        <fullName evidence="3">glucan endo-1,3-beta-D-glucosidase</fullName>
        <ecNumber evidence="3">3.2.1.39</ecNumber>
    </recommendedName>
</protein>
<comment type="catalytic activity">
    <reaction evidence="1">
        <text>Hydrolysis of (1-&gt;3)-beta-D-glucosidic linkages in (1-&gt;3)-beta-D-glucans.</text>
        <dbReference type="EC" id="3.2.1.39"/>
    </reaction>
</comment>
<comment type="similarity">
    <text evidence="2 6">Belongs to the glycosyl hydrolase 17 family.</text>
</comment>
<dbReference type="EC" id="3.2.1.39" evidence="3"/>